<dbReference type="EMBL" id="PENI01000038">
    <property type="protein sequence ID" value="RMB80779.1"/>
    <property type="molecule type" value="Genomic_DNA"/>
</dbReference>
<keyword evidence="6" id="KW-1185">Reference proteome</keyword>
<evidence type="ECO:0000256" key="1">
    <source>
        <dbReference type="ARBA" id="ARBA00006484"/>
    </source>
</evidence>
<comment type="caution">
    <text evidence="5">The sequence shown here is derived from an EMBL/GenBank/DDBJ whole genome shotgun (WGS) entry which is preliminary data.</text>
</comment>
<dbReference type="PANTHER" id="PTHR44196">
    <property type="entry name" value="DEHYDROGENASE/REDUCTASE SDR FAMILY MEMBER 7B"/>
    <property type="match status" value="1"/>
</dbReference>
<evidence type="ECO:0000313" key="6">
    <source>
        <dbReference type="Proteomes" id="UP000270471"/>
    </source>
</evidence>
<dbReference type="InterPro" id="IPR002347">
    <property type="entry name" value="SDR_fam"/>
</dbReference>
<keyword evidence="2" id="KW-0560">Oxidoreductase</keyword>
<sequence length="260" mass="27647">MRRTTVITGASSGIGAEFARRFAQQGDDLVLVARRLDRLESLAADLRGQYSATVTPIALDLTGPRPGAALRARLAEHGLVAGALVNCAGYGRTERFEEADADSVARQIALDVTALTDLTKAFWPDLLGAETGLLINVASLTGYAPMPGMAVYAAAKAFVLSFTEALWAEARGSRLRVLCLSPGPTSSEFYETSGTSTRGVRFQTPEQVVDTAFRALDNDRPTAVSGRLNTLAAALMRTLPRRIVLALAARQAPKPSVSLQ</sequence>
<dbReference type="RefSeq" id="WP_121894474.1">
    <property type="nucleotide sequence ID" value="NZ_PENI01000038.1"/>
</dbReference>
<evidence type="ECO:0000256" key="2">
    <source>
        <dbReference type="ARBA" id="ARBA00023002"/>
    </source>
</evidence>
<name>A0A3M0I3W6_9ACTN</name>
<protein>
    <submittedName>
        <fullName evidence="5">Oxidoreductase</fullName>
    </submittedName>
</protein>
<dbReference type="CDD" id="cd05233">
    <property type="entry name" value="SDR_c"/>
    <property type="match status" value="1"/>
</dbReference>
<comment type="similarity">
    <text evidence="1 3">Belongs to the short-chain dehydrogenases/reductases (SDR) family.</text>
</comment>
<dbReference type="SMART" id="SM00822">
    <property type="entry name" value="PKS_KR"/>
    <property type="match status" value="1"/>
</dbReference>
<gene>
    <name evidence="5" type="ORF">CTZ28_38620</name>
</gene>
<dbReference type="InterPro" id="IPR057326">
    <property type="entry name" value="KR_dom"/>
</dbReference>
<dbReference type="GO" id="GO:0016020">
    <property type="term" value="C:membrane"/>
    <property type="evidence" value="ECO:0007669"/>
    <property type="project" value="TreeGrafter"/>
</dbReference>
<dbReference type="Gene3D" id="3.40.50.720">
    <property type="entry name" value="NAD(P)-binding Rossmann-like Domain"/>
    <property type="match status" value="1"/>
</dbReference>
<evidence type="ECO:0000259" key="4">
    <source>
        <dbReference type="SMART" id="SM00822"/>
    </source>
</evidence>
<dbReference type="OrthoDB" id="9797538at2"/>
<dbReference type="Proteomes" id="UP000270471">
    <property type="component" value="Unassembled WGS sequence"/>
</dbReference>
<organism evidence="5 6">
    <name type="scientific">Streptomyces shenzhenensis</name>
    <dbReference type="NCBI Taxonomy" id="943815"/>
    <lineage>
        <taxon>Bacteria</taxon>
        <taxon>Bacillati</taxon>
        <taxon>Actinomycetota</taxon>
        <taxon>Actinomycetes</taxon>
        <taxon>Kitasatosporales</taxon>
        <taxon>Streptomycetaceae</taxon>
        <taxon>Streptomyces</taxon>
    </lineage>
</organism>
<accession>A0A3M0I3W6</accession>
<proteinExistence type="inferred from homology"/>
<feature type="domain" description="Ketoreductase" evidence="4">
    <location>
        <begin position="3"/>
        <end position="187"/>
    </location>
</feature>
<dbReference type="GO" id="GO:0016491">
    <property type="term" value="F:oxidoreductase activity"/>
    <property type="evidence" value="ECO:0007669"/>
    <property type="project" value="UniProtKB-KW"/>
</dbReference>
<dbReference type="PRINTS" id="PR00081">
    <property type="entry name" value="GDHRDH"/>
</dbReference>
<evidence type="ECO:0000256" key="3">
    <source>
        <dbReference type="RuleBase" id="RU000363"/>
    </source>
</evidence>
<reference evidence="5 6" key="1">
    <citation type="submission" date="2017-11" db="EMBL/GenBank/DDBJ databases">
        <title>Draft genome of actinobacteria isolated from guarana (Paullinia cupana (Mart.) Ducke.</title>
        <authorList>
            <person name="Siqueira K.A."/>
            <person name="Liotti R.G."/>
            <person name="Mendes T.A.O."/>
            <person name="Soares M.A."/>
        </authorList>
    </citation>
    <scope>NUCLEOTIDE SEQUENCE [LARGE SCALE GENOMIC DNA]</scope>
    <source>
        <strain evidence="5 6">193</strain>
    </source>
</reference>
<dbReference type="PANTHER" id="PTHR44196:SF2">
    <property type="entry name" value="SHORT-CHAIN DEHYDROGENASE-RELATED"/>
    <property type="match status" value="1"/>
</dbReference>
<dbReference type="PRINTS" id="PR00080">
    <property type="entry name" value="SDRFAMILY"/>
</dbReference>
<evidence type="ECO:0000313" key="5">
    <source>
        <dbReference type="EMBL" id="RMB80779.1"/>
    </source>
</evidence>
<dbReference type="AlphaFoldDB" id="A0A3M0I3W6"/>
<dbReference type="InterPro" id="IPR036291">
    <property type="entry name" value="NAD(P)-bd_dom_sf"/>
</dbReference>
<dbReference type="Pfam" id="PF00106">
    <property type="entry name" value="adh_short"/>
    <property type="match status" value="1"/>
</dbReference>
<dbReference type="SUPFAM" id="SSF51735">
    <property type="entry name" value="NAD(P)-binding Rossmann-fold domains"/>
    <property type="match status" value="1"/>
</dbReference>
<dbReference type="PIRSF" id="PIRSF000126">
    <property type="entry name" value="11-beta-HSD1"/>
    <property type="match status" value="1"/>
</dbReference>